<evidence type="ECO:0000313" key="5">
    <source>
        <dbReference type="EMBL" id="KAK9180674.1"/>
    </source>
</evidence>
<feature type="compositionally biased region" description="Polar residues" evidence="4">
    <location>
        <begin position="178"/>
        <end position="188"/>
    </location>
</feature>
<feature type="compositionally biased region" description="Acidic residues" evidence="4">
    <location>
        <begin position="47"/>
        <end position="56"/>
    </location>
</feature>
<dbReference type="GO" id="GO:0006606">
    <property type="term" value="P:protein import into nucleus"/>
    <property type="evidence" value="ECO:0007669"/>
    <property type="project" value="TreeGrafter"/>
</dbReference>
<dbReference type="InterPro" id="IPR037624">
    <property type="entry name" value="Nup133-like"/>
</dbReference>
<keyword evidence="3" id="KW-0539">Nucleus</keyword>
<dbReference type="Proteomes" id="UP001428341">
    <property type="component" value="Unassembled WGS sequence"/>
</dbReference>
<sequence length="323" mass="35655">MGAPRSRSVTTTPVRSRFVTTTLVRSRSVITMLVRSRTVTSDLPGYDPEDEEEAEADAPLGFEGSSSGRELVLEGSSSSSDHKMIGLNEKEAKSRLFDIFVGYSYLATIASPNVLSSTTFCFCWVNLYLLLGNPTVSVLPSSDNGEDGAWVVLTEKTGIWAILEKAVVLGGVEPPERSLSQKGSSNERSVPEERRNFTLAGPRRVSSDAWDARDRQKAVMTGIARRSAQDEESEALLGHLFHDFLLSGQVDGSFEKLQNFGAFERDGETSVFVRTSKAIVDTLAKHWTTTRGAEILSMVSTRLKDKQQEHEKFLQFLALSKRH</sequence>
<comment type="caution">
    <text evidence="5">The sequence shown here is derived from an EMBL/GenBank/DDBJ whole genome shotgun (WGS) entry which is preliminary data.</text>
</comment>
<dbReference type="GO" id="GO:0031080">
    <property type="term" value="C:nuclear pore outer ring"/>
    <property type="evidence" value="ECO:0007669"/>
    <property type="project" value="TreeGrafter"/>
</dbReference>
<keyword evidence="6" id="KW-1185">Reference proteome</keyword>
<feature type="region of interest" description="Disordered" evidence="4">
    <location>
        <begin position="174"/>
        <end position="197"/>
    </location>
</feature>
<keyword evidence="2" id="KW-0813">Transport</keyword>
<protein>
    <submittedName>
        <fullName evidence="5">Uncharacterized protein</fullName>
    </submittedName>
</protein>
<evidence type="ECO:0000313" key="6">
    <source>
        <dbReference type="Proteomes" id="UP001428341"/>
    </source>
</evidence>
<proteinExistence type="predicted"/>
<dbReference type="GO" id="GO:0016973">
    <property type="term" value="P:poly(A)+ mRNA export from nucleus"/>
    <property type="evidence" value="ECO:0007669"/>
    <property type="project" value="TreeGrafter"/>
</dbReference>
<gene>
    <name evidence="5" type="ORF">WN944_023808</name>
</gene>
<accession>A0AAP0LMR2</accession>
<evidence type="ECO:0000256" key="1">
    <source>
        <dbReference type="ARBA" id="ARBA00004123"/>
    </source>
</evidence>
<comment type="subcellular location">
    <subcellularLocation>
        <location evidence="1">Nucleus</location>
    </subcellularLocation>
</comment>
<name>A0AAP0LMR2_9ROSI</name>
<dbReference type="PANTHER" id="PTHR13405">
    <property type="entry name" value="NUCLEAR PORE COMPLEX PROTEIN NUP133"/>
    <property type="match status" value="1"/>
</dbReference>
<dbReference type="GO" id="GO:0017056">
    <property type="term" value="F:structural constituent of nuclear pore"/>
    <property type="evidence" value="ECO:0007669"/>
    <property type="project" value="InterPro"/>
</dbReference>
<evidence type="ECO:0000256" key="3">
    <source>
        <dbReference type="ARBA" id="ARBA00023242"/>
    </source>
</evidence>
<dbReference type="AlphaFoldDB" id="A0AAP0LMR2"/>
<feature type="region of interest" description="Disordered" evidence="4">
    <location>
        <begin position="41"/>
        <end position="66"/>
    </location>
</feature>
<reference evidence="5 6" key="1">
    <citation type="submission" date="2024-05" db="EMBL/GenBank/DDBJ databases">
        <title>Haplotype-resolved chromosome-level genome assembly of Huyou (Citrus changshanensis).</title>
        <authorList>
            <person name="Miao C."/>
            <person name="Chen W."/>
            <person name="Wu Y."/>
            <person name="Wang L."/>
            <person name="Zhao S."/>
            <person name="Grierson D."/>
            <person name="Xu C."/>
            <person name="Chen K."/>
        </authorList>
    </citation>
    <scope>NUCLEOTIDE SEQUENCE [LARGE SCALE GENOMIC DNA]</scope>
    <source>
        <strain evidence="5">01-14</strain>
        <tissue evidence="5">Leaf</tissue>
    </source>
</reference>
<evidence type="ECO:0000256" key="4">
    <source>
        <dbReference type="SAM" id="MobiDB-lite"/>
    </source>
</evidence>
<dbReference type="GO" id="GO:0000972">
    <property type="term" value="P:transcription-dependent tethering of RNA polymerase II gene DNA at nuclear periphery"/>
    <property type="evidence" value="ECO:0007669"/>
    <property type="project" value="TreeGrafter"/>
</dbReference>
<evidence type="ECO:0000256" key="2">
    <source>
        <dbReference type="ARBA" id="ARBA00022448"/>
    </source>
</evidence>
<dbReference type="EMBL" id="JBCGBO010000024">
    <property type="protein sequence ID" value="KAK9180674.1"/>
    <property type="molecule type" value="Genomic_DNA"/>
</dbReference>
<organism evidence="5 6">
    <name type="scientific">Citrus x changshan-huyou</name>
    <dbReference type="NCBI Taxonomy" id="2935761"/>
    <lineage>
        <taxon>Eukaryota</taxon>
        <taxon>Viridiplantae</taxon>
        <taxon>Streptophyta</taxon>
        <taxon>Embryophyta</taxon>
        <taxon>Tracheophyta</taxon>
        <taxon>Spermatophyta</taxon>
        <taxon>Magnoliopsida</taxon>
        <taxon>eudicotyledons</taxon>
        <taxon>Gunneridae</taxon>
        <taxon>Pentapetalae</taxon>
        <taxon>rosids</taxon>
        <taxon>malvids</taxon>
        <taxon>Sapindales</taxon>
        <taxon>Rutaceae</taxon>
        <taxon>Aurantioideae</taxon>
        <taxon>Citrus</taxon>
    </lineage>
</organism>
<dbReference type="PANTHER" id="PTHR13405:SF11">
    <property type="entry name" value="NUCLEAR PORE COMPLEX PROTEIN NUP133"/>
    <property type="match status" value="1"/>
</dbReference>